<dbReference type="AlphaFoldDB" id="A0A3N2C6Q3"/>
<evidence type="ECO:0000313" key="6">
    <source>
        <dbReference type="EMBL" id="ROR83188.1"/>
    </source>
</evidence>
<comment type="similarity">
    <text evidence="1">Belongs to the SMP-30/CGR1 family.</text>
</comment>
<dbReference type="InterPro" id="IPR051262">
    <property type="entry name" value="SMP-30/CGR1_Lactonase"/>
</dbReference>
<organism evidence="6 7">
    <name type="scientific">Plantibacter flavus</name>
    <dbReference type="NCBI Taxonomy" id="150123"/>
    <lineage>
        <taxon>Bacteria</taxon>
        <taxon>Bacillati</taxon>
        <taxon>Actinomycetota</taxon>
        <taxon>Actinomycetes</taxon>
        <taxon>Micrococcales</taxon>
        <taxon>Microbacteriaceae</taxon>
        <taxon>Plantibacter</taxon>
    </lineage>
</organism>
<dbReference type="GO" id="GO:0016787">
    <property type="term" value="F:hydrolase activity"/>
    <property type="evidence" value="ECO:0007669"/>
    <property type="project" value="UniProtKB-KW"/>
</dbReference>
<dbReference type="InterPro" id="IPR011042">
    <property type="entry name" value="6-blade_b-propeller_TolB-like"/>
</dbReference>
<evidence type="ECO:0000256" key="4">
    <source>
        <dbReference type="PIRSR" id="PIRSR605511-2"/>
    </source>
</evidence>
<keyword evidence="4" id="KW-0862">Zinc</keyword>
<dbReference type="RefSeq" id="WP_234994149.1">
    <property type="nucleotide sequence ID" value="NZ_FXAP01000006.1"/>
</dbReference>
<dbReference type="GO" id="GO:0046872">
    <property type="term" value="F:metal ion binding"/>
    <property type="evidence" value="ECO:0007669"/>
    <property type="project" value="UniProtKB-KW"/>
</dbReference>
<gene>
    <name evidence="6" type="ORF">EDD42_3294</name>
</gene>
<dbReference type="SUPFAM" id="SSF63829">
    <property type="entry name" value="Calcium-dependent phosphotriesterase"/>
    <property type="match status" value="1"/>
</dbReference>
<accession>A0A3N2C6Q3</accession>
<dbReference type="EMBL" id="RKHL01000001">
    <property type="protein sequence ID" value="ROR83188.1"/>
    <property type="molecule type" value="Genomic_DNA"/>
</dbReference>
<dbReference type="Gene3D" id="2.120.10.30">
    <property type="entry name" value="TolB, C-terminal domain"/>
    <property type="match status" value="1"/>
</dbReference>
<dbReference type="PANTHER" id="PTHR47572">
    <property type="entry name" value="LIPOPROTEIN-RELATED"/>
    <property type="match status" value="1"/>
</dbReference>
<feature type="active site" description="Proton donor/acceptor" evidence="3">
    <location>
        <position position="231"/>
    </location>
</feature>
<dbReference type="InterPro" id="IPR013658">
    <property type="entry name" value="SGL"/>
</dbReference>
<feature type="domain" description="SMP-30/Gluconolactonase/LRE-like region" evidence="5">
    <location>
        <begin position="30"/>
        <end position="286"/>
    </location>
</feature>
<keyword evidence="2" id="KW-0378">Hydrolase</keyword>
<name>A0A3N2C6Q3_9MICO</name>
<feature type="binding site" evidence="4">
    <location>
        <position position="118"/>
    </location>
    <ligand>
        <name>substrate</name>
    </ligand>
</feature>
<sequence>MTDDDVTMTDPSPLLAEGAELEHLYTGAIWSEGPAWIAETGRVRWSDIPNDRILEFDTATGETAVFRDGAEYTNGRTIDREGRVVQCSHGRRAVEVEGPDGPITLVDRWSGGRFNSPNDVVVHSDGSIWFTDPPYGIDASGREGHPGEQEYDGCYVFRFEPATGVVEPVITSLVHPNGLAFSPDESILYVSDTGDGALRIAAYDVAEDGVSVVFGDTPGRTFASTAVPASDGFRIDVDGNVWSSAGDGVEVFDPSGATILRIPVPERTANVCFGDPDGRTLYITASTSLYRIRTATRQSPRTVTPAQ</sequence>
<keyword evidence="4" id="KW-0479">Metal-binding</keyword>
<feature type="binding site" evidence="4">
    <location>
        <position position="32"/>
    </location>
    <ligand>
        <name>a divalent metal cation</name>
        <dbReference type="ChEBI" id="CHEBI:60240"/>
    </ligand>
</feature>
<protein>
    <submittedName>
        <fullName evidence="6">Gluconolactonase</fullName>
    </submittedName>
</protein>
<comment type="cofactor">
    <cofactor evidence="4">
        <name>Zn(2+)</name>
        <dbReference type="ChEBI" id="CHEBI:29105"/>
    </cofactor>
    <text evidence="4">Binds 1 divalent metal cation per subunit.</text>
</comment>
<comment type="caution">
    <text evidence="6">The sequence shown here is derived from an EMBL/GenBank/DDBJ whole genome shotgun (WGS) entry which is preliminary data.</text>
</comment>
<keyword evidence="7" id="KW-1185">Reference proteome</keyword>
<feature type="binding site" evidence="4">
    <location>
        <position position="177"/>
    </location>
    <ligand>
        <name>a divalent metal cation</name>
        <dbReference type="ChEBI" id="CHEBI:60240"/>
    </ligand>
</feature>
<feature type="binding site" evidence="4">
    <location>
        <position position="231"/>
    </location>
    <ligand>
        <name>a divalent metal cation</name>
        <dbReference type="ChEBI" id="CHEBI:60240"/>
    </ligand>
</feature>
<evidence type="ECO:0000259" key="5">
    <source>
        <dbReference type="Pfam" id="PF08450"/>
    </source>
</evidence>
<feature type="binding site" evidence="4">
    <location>
        <position position="143"/>
    </location>
    <ligand>
        <name>substrate</name>
    </ligand>
</feature>
<evidence type="ECO:0000256" key="3">
    <source>
        <dbReference type="PIRSR" id="PIRSR605511-1"/>
    </source>
</evidence>
<dbReference type="Proteomes" id="UP000266915">
    <property type="component" value="Unassembled WGS sequence"/>
</dbReference>
<dbReference type="PANTHER" id="PTHR47572:SF4">
    <property type="entry name" value="LACTONASE DRP35"/>
    <property type="match status" value="1"/>
</dbReference>
<evidence type="ECO:0000256" key="1">
    <source>
        <dbReference type="ARBA" id="ARBA00008853"/>
    </source>
</evidence>
<dbReference type="Pfam" id="PF08450">
    <property type="entry name" value="SGL"/>
    <property type="match status" value="1"/>
</dbReference>
<dbReference type="InterPro" id="IPR005511">
    <property type="entry name" value="SMP-30"/>
</dbReference>
<proteinExistence type="inferred from homology"/>
<evidence type="ECO:0000313" key="7">
    <source>
        <dbReference type="Proteomes" id="UP000266915"/>
    </source>
</evidence>
<reference evidence="6 7" key="1">
    <citation type="submission" date="2018-11" db="EMBL/GenBank/DDBJ databases">
        <title>Sequencing the genomes of 1000 actinobacteria strains.</title>
        <authorList>
            <person name="Klenk H.-P."/>
        </authorList>
    </citation>
    <scope>NUCLEOTIDE SEQUENCE [LARGE SCALE GENOMIC DNA]</scope>
    <source>
        <strain evidence="6 7">DSM 14012</strain>
    </source>
</reference>
<evidence type="ECO:0000256" key="2">
    <source>
        <dbReference type="ARBA" id="ARBA00022801"/>
    </source>
</evidence>
<dbReference type="PRINTS" id="PR01790">
    <property type="entry name" value="SMP30FAMILY"/>
</dbReference>